<dbReference type="KEGG" id="pmaw:MACH26_36160"/>
<evidence type="ECO:0000313" key="1">
    <source>
        <dbReference type="EMBL" id="BDX08095.1"/>
    </source>
</evidence>
<gene>
    <name evidence="1" type="ORF">MACH26_36160</name>
</gene>
<proteinExistence type="predicted"/>
<organism evidence="1 2">
    <name type="scientific">Planctobacterium marinum</name>
    <dbReference type="NCBI Taxonomy" id="1631968"/>
    <lineage>
        <taxon>Bacteria</taxon>
        <taxon>Pseudomonadati</taxon>
        <taxon>Pseudomonadota</taxon>
        <taxon>Gammaproteobacteria</taxon>
        <taxon>Alteromonadales</taxon>
        <taxon>Alteromonadaceae</taxon>
        <taxon>Planctobacterium</taxon>
    </lineage>
</organism>
<name>A0AA48I0N8_9ALTE</name>
<protein>
    <submittedName>
        <fullName evidence="1">Uncharacterized protein</fullName>
    </submittedName>
</protein>
<evidence type="ECO:0000313" key="2">
    <source>
        <dbReference type="Proteomes" id="UP001333710"/>
    </source>
</evidence>
<dbReference type="EMBL" id="AP027272">
    <property type="protein sequence ID" value="BDX08095.1"/>
    <property type="molecule type" value="Genomic_DNA"/>
</dbReference>
<dbReference type="AlphaFoldDB" id="A0AA48I0N8"/>
<keyword evidence="2" id="KW-1185">Reference proteome</keyword>
<dbReference type="Proteomes" id="UP001333710">
    <property type="component" value="Chromosome"/>
</dbReference>
<reference evidence="1" key="1">
    <citation type="submission" date="2023-01" db="EMBL/GenBank/DDBJ databases">
        <title>Complete genome sequence of Planctobacterium marinum strain Dej080120_11.</title>
        <authorList>
            <person name="Ueki S."/>
            <person name="Maruyama F."/>
        </authorList>
    </citation>
    <scope>NUCLEOTIDE SEQUENCE</scope>
    <source>
        <strain evidence="1">Dej080120_11</strain>
    </source>
</reference>
<accession>A0AA48I0N8</accession>
<sequence length="158" mass="17882">MQLSLVVECQGPLPERTDLKAALPMSLCGGIVHLMSVEKNFTGHDLFIKAAEKVETQYGKWLTLDNAFNANELIHDPDRQRDILNRATFSCVGYHFLNPPTAIKDTLNGYPHALAENIIANIKCITIKNNIAFEKLLWRYSHFDNHLLIQTGKKYDAT</sequence>